<dbReference type="InterPro" id="IPR009057">
    <property type="entry name" value="Homeodomain-like_sf"/>
</dbReference>
<gene>
    <name evidence="2" type="ORF">OVA965_LOCUS41228</name>
    <name evidence="3" type="ORF">TMI583_LOCUS42821</name>
</gene>
<dbReference type="Gene3D" id="1.10.10.60">
    <property type="entry name" value="Homeodomain-like"/>
    <property type="match status" value="1"/>
</dbReference>
<dbReference type="Proteomes" id="UP000677228">
    <property type="component" value="Unassembled WGS sequence"/>
</dbReference>
<accession>A0A8S2FXY9</accession>
<proteinExistence type="predicted"/>
<dbReference type="Proteomes" id="UP000682733">
    <property type="component" value="Unassembled WGS sequence"/>
</dbReference>
<evidence type="ECO:0000313" key="4">
    <source>
        <dbReference type="Proteomes" id="UP000677228"/>
    </source>
</evidence>
<organism evidence="2 4">
    <name type="scientific">Didymodactylos carnosus</name>
    <dbReference type="NCBI Taxonomy" id="1234261"/>
    <lineage>
        <taxon>Eukaryota</taxon>
        <taxon>Metazoa</taxon>
        <taxon>Spiralia</taxon>
        <taxon>Gnathifera</taxon>
        <taxon>Rotifera</taxon>
        <taxon>Eurotatoria</taxon>
        <taxon>Bdelloidea</taxon>
        <taxon>Philodinida</taxon>
        <taxon>Philodinidae</taxon>
        <taxon>Didymodactylos</taxon>
    </lineage>
</organism>
<evidence type="ECO:0000256" key="1">
    <source>
        <dbReference type="SAM" id="MobiDB-lite"/>
    </source>
</evidence>
<evidence type="ECO:0000313" key="3">
    <source>
        <dbReference type="EMBL" id="CAF4386723.1"/>
    </source>
</evidence>
<dbReference type="AlphaFoldDB" id="A0A8S2FXY9"/>
<reference evidence="2" key="1">
    <citation type="submission" date="2021-02" db="EMBL/GenBank/DDBJ databases">
        <authorList>
            <person name="Nowell W R."/>
        </authorList>
    </citation>
    <scope>NUCLEOTIDE SEQUENCE</scope>
</reference>
<comment type="caution">
    <text evidence="2">The sequence shown here is derived from an EMBL/GenBank/DDBJ whole genome shotgun (WGS) entry which is preliminary data.</text>
</comment>
<dbReference type="EMBL" id="CAJNOK010046933">
    <property type="protein sequence ID" value="CAF1585435.1"/>
    <property type="molecule type" value="Genomic_DNA"/>
</dbReference>
<dbReference type="SUPFAM" id="SSF46689">
    <property type="entry name" value="Homeodomain-like"/>
    <property type="match status" value="1"/>
</dbReference>
<evidence type="ECO:0008006" key="5">
    <source>
        <dbReference type="Google" id="ProtNLM"/>
    </source>
</evidence>
<protein>
    <recommendedName>
        <fullName evidence="5">HTH psq-type domain-containing protein</fullName>
    </recommendedName>
</protein>
<name>A0A8S2FXY9_9BILA</name>
<dbReference type="EMBL" id="CAJOBA010070161">
    <property type="protein sequence ID" value="CAF4386723.1"/>
    <property type="molecule type" value="Genomic_DNA"/>
</dbReference>
<feature type="region of interest" description="Disordered" evidence="1">
    <location>
        <begin position="82"/>
        <end position="109"/>
    </location>
</feature>
<evidence type="ECO:0000313" key="2">
    <source>
        <dbReference type="EMBL" id="CAF1585435.1"/>
    </source>
</evidence>
<sequence>MLTNSYASRSKTCSTRISTEEKLLFFTLSLILHSLLHILMPRTYVKKGQVPRYSNEDFQLALKEIAEGSDIRDTAKKYNIPKLTLHSHHSSQTSHHGAGRTTHFTELEE</sequence>